<sequence>MSPLPKVTKIEVSSLFWRDLAEWRTHKEYFSVRARIAELVLRAGAGDPAGDVPFTGRKEVWDGIGHAHVGNKLTLFTTRPDGDTLRLCAVKKHDFYGFRSERKGRANDAARRIHNASVSPHDPSPGWSGLRWRDPSEVASHPELRELSDAGLRGLYQEILEEADRFDRLGQAVSGLSPRMRGAVEEAWVTSLIEAKDAVEAEILRSARPPRPHIEPAAFEGWGGPG</sequence>
<dbReference type="Proteomes" id="UP000244224">
    <property type="component" value="Unassembled WGS sequence"/>
</dbReference>
<comment type="caution">
    <text evidence="1">The sequence shown here is derived from an EMBL/GenBank/DDBJ whole genome shotgun (WGS) entry which is preliminary data.</text>
</comment>
<evidence type="ECO:0000313" key="1">
    <source>
        <dbReference type="EMBL" id="PTX52308.1"/>
    </source>
</evidence>
<accession>A0A2T6B8G1</accession>
<dbReference type="OrthoDB" id="9950576at2"/>
<protein>
    <submittedName>
        <fullName evidence="1">Uncharacterized protein</fullName>
    </submittedName>
</protein>
<name>A0A2T6B8G1_9RHOB</name>
<dbReference type="EMBL" id="QBKP01000002">
    <property type="protein sequence ID" value="PTX52308.1"/>
    <property type="molecule type" value="Genomic_DNA"/>
</dbReference>
<proteinExistence type="predicted"/>
<evidence type="ECO:0000313" key="2">
    <source>
        <dbReference type="Proteomes" id="UP000244224"/>
    </source>
</evidence>
<dbReference type="AlphaFoldDB" id="A0A2T6B8G1"/>
<keyword evidence="2" id="KW-1185">Reference proteome</keyword>
<reference evidence="1 2" key="1">
    <citation type="submission" date="2018-04" db="EMBL/GenBank/DDBJ databases">
        <title>Genomic Encyclopedia of Archaeal and Bacterial Type Strains, Phase II (KMG-II): from individual species to whole genera.</title>
        <authorList>
            <person name="Goeker M."/>
        </authorList>
    </citation>
    <scope>NUCLEOTIDE SEQUENCE [LARGE SCALE GENOMIC DNA]</scope>
    <source>
        <strain evidence="1 2">DSM 21823</strain>
    </source>
</reference>
<gene>
    <name evidence="1" type="ORF">C8N34_10286</name>
</gene>
<dbReference type="RefSeq" id="WP_108127649.1">
    <property type="nucleotide sequence ID" value="NZ_QBKP01000002.1"/>
</dbReference>
<organism evidence="1 2">
    <name type="scientific">Gemmobacter caeni</name>
    <dbReference type="NCBI Taxonomy" id="589035"/>
    <lineage>
        <taxon>Bacteria</taxon>
        <taxon>Pseudomonadati</taxon>
        <taxon>Pseudomonadota</taxon>
        <taxon>Alphaproteobacteria</taxon>
        <taxon>Rhodobacterales</taxon>
        <taxon>Paracoccaceae</taxon>
        <taxon>Gemmobacter</taxon>
    </lineage>
</organism>